<proteinExistence type="predicted"/>
<protein>
    <recommendedName>
        <fullName evidence="4">Protein SIEVE ELEMENT OCCLUSION B</fullName>
    </recommendedName>
</protein>
<feature type="domain" description="Sieve element occlusion C-terminal" evidence="2">
    <location>
        <begin position="511"/>
        <end position="718"/>
    </location>
</feature>
<reference evidence="3" key="1">
    <citation type="submission" date="2014-07" db="EMBL/GenBank/DDBJ databases">
        <title>Identification of a novel salt tolerance gene in wild soybean by whole-genome sequencing.</title>
        <authorList>
            <person name="Lam H.-M."/>
            <person name="Qi X."/>
            <person name="Li M.-W."/>
            <person name="Liu X."/>
            <person name="Xie M."/>
            <person name="Ni M."/>
            <person name="Xu X."/>
        </authorList>
    </citation>
    <scope>NUCLEOTIDE SEQUENCE [LARGE SCALE GENOMIC DNA]</scope>
    <source>
        <tissue evidence="3">Root</tissue>
    </source>
</reference>
<dbReference type="InterPro" id="IPR027942">
    <property type="entry name" value="SEO_N"/>
</dbReference>
<dbReference type="EMBL" id="KN646716">
    <property type="protein sequence ID" value="KHN37957.1"/>
    <property type="molecule type" value="Genomic_DNA"/>
</dbReference>
<dbReference type="InterPro" id="IPR039299">
    <property type="entry name" value="SEOA"/>
</dbReference>
<dbReference type="PANTHER" id="PTHR33232:SF17">
    <property type="entry name" value="SIEVE ELEMENT OCCLUSION-RELATED"/>
    <property type="match status" value="1"/>
</dbReference>
<dbReference type="GO" id="GO:0010088">
    <property type="term" value="P:phloem development"/>
    <property type="evidence" value="ECO:0007669"/>
    <property type="project" value="InterPro"/>
</dbReference>
<dbReference type="InterPro" id="IPR027944">
    <property type="entry name" value="SEO_C"/>
</dbReference>
<accession>A0A0B2S1G1</accession>
<dbReference type="Proteomes" id="UP000053555">
    <property type="component" value="Unassembled WGS sequence"/>
</dbReference>
<evidence type="ECO:0008006" key="4">
    <source>
        <dbReference type="Google" id="ProtNLM"/>
    </source>
</evidence>
<evidence type="ECO:0000313" key="3">
    <source>
        <dbReference type="EMBL" id="KHN37957.1"/>
    </source>
</evidence>
<name>A0A0B2S1G1_GLYSO</name>
<dbReference type="Pfam" id="PF14576">
    <property type="entry name" value="SEO_N"/>
    <property type="match status" value="2"/>
</dbReference>
<dbReference type="Pfam" id="PF14577">
    <property type="entry name" value="SEO_C"/>
    <property type="match status" value="1"/>
</dbReference>
<sequence length="722" mass="83960">MSKSLSSTNNVQQGKTNLLQNPFEFSDEQILDNVYRTHFHCVEKCDVTSLHTVASCVINHSIEITDTVITKGSQLSDRFREDTTITSQQLTAKLKRIACQGSQLSDRFREDTTITSQQLTAKLKRIACQMVCTARGDHYAHHTTMLILEQLKAYSWDAKALIVQAAFALEYGKFLYLPLTTQYQMSEKSLADLNGLLMIQHNTQHLTFFNSVVKKVMQVIECITEWKRLTSAGYDIKDVPTLAETLHEIPVVVYWAIFTFVTCTGQIDDFTTDHKIHKHELSKNFENKLDLILRNFKEHLEMCGKEIGRIEDYTRRKNIVIHTGKDIVKVLKALIISGENRESRHSVFNILTGEQIKIEEFKKKHVLLFISGLDSIEEETLLLKSIYEKLKEKPREVEGYRKDDFKILWIPIVDEWNEERRKTLETKLQRTKFGWYVVKHFNFETGIKLIREVFNYKERSIIPLISPEGRVENIDTKQIISVWGIDGFPFRTSDHTRLTQQWNWFWSEMTKLNPRIGDLIEEDRYLFIYGGTDIMWIQEFTTAVEKLKRNVDSISLQIDITIESYQLGREDTKVVPRFWIAIDSLLASRKQQMMKGGDQGVQDFATREIKRLLFLKQDPKGWVILSKGYNVKLLGQGEAMCRSVRDFGIWYGKLHEEVSFDVAFKEYYESIKVKDCPKKCEHSEISNYPTDILAHIPCPNMECGRSMEVTSVNYRCCHGLEP</sequence>
<feature type="domain" description="Sieve element occlusion N-terminal" evidence="1">
    <location>
        <begin position="26"/>
        <end position="100"/>
    </location>
</feature>
<evidence type="ECO:0000259" key="2">
    <source>
        <dbReference type="Pfam" id="PF14577"/>
    </source>
</evidence>
<gene>
    <name evidence="3" type="ORF">glysoja_042603</name>
</gene>
<organism evidence="3">
    <name type="scientific">Glycine soja</name>
    <name type="common">Wild soybean</name>
    <dbReference type="NCBI Taxonomy" id="3848"/>
    <lineage>
        <taxon>Eukaryota</taxon>
        <taxon>Viridiplantae</taxon>
        <taxon>Streptophyta</taxon>
        <taxon>Embryophyta</taxon>
        <taxon>Tracheophyta</taxon>
        <taxon>Spermatophyta</taxon>
        <taxon>Magnoliopsida</taxon>
        <taxon>eudicotyledons</taxon>
        <taxon>Gunneridae</taxon>
        <taxon>Pentapetalae</taxon>
        <taxon>rosids</taxon>
        <taxon>fabids</taxon>
        <taxon>Fabales</taxon>
        <taxon>Fabaceae</taxon>
        <taxon>Papilionoideae</taxon>
        <taxon>50 kb inversion clade</taxon>
        <taxon>NPAAA clade</taxon>
        <taxon>indigoferoid/millettioid clade</taxon>
        <taxon>Phaseoleae</taxon>
        <taxon>Glycine</taxon>
        <taxon>Glycine subgen. Soja</taxon>
    </lineage>
</organism>
<dbReference type="AlphaFoldDB" id="A0A0B2S1G1"/>
<dbReference type="PANTHER" id="PTHR33232">
    <property type="entry name" value="PROTEIN SIEVE ELEMENT OCCLUSION B-LIKE"/>
    <property type="match status" value="1"/>
</dbReference>
<feature type="domain" description="Sieve element occlusion N-terminal" evidence="1">
    <location>
        <begin position="105"/>
        <end position="320"/>
    </location>
</feature>
<evidence type="ECO:0000259" key="1">
    <source>
        <dbReference type="Pfam" id="PF14576"/>
    </source>
</evidence>